<dbReference type="PANTHER" id="PTHR47416:SF8">
    <property type="entry name" value="BASIC-LEUCINE ZIPPER TRANSCRIPTION FACTOR E-RELATED"/>
    <property type="match status" value="1"/>
</dbReference>
<evidence type="ECO:0000256" key="2">
    <source>
        <dbReference type="ARBA" id="ARBA00007163"/>
    </source>
</evidence>
<dbReference type="InterPro" id="IPR004827">
    <property type="entry name" value="bZIP"/>
</dbReference>
<protein>
    <recommendedName>
        <fullName evidence="9">BZIP domain-containing protein</fullName>
    </recommendedName>
</protein>
<name>A0AAF0IJI4_9EURO</name>
<evidence type="ECO:0000256" key="4">
    <source>
        <dbReference type="ARBA" id="ARBA00023125"/>
    </source>
</evidence>
<dbReference type="GO" id="GO:0003677">
    <property type="term" value="F:DNA binding"/>
    <property type="evidence" value="ECO:0007669"/>
    <property type="project" value="UniProtKB-KW"/>
</dbReference>
<evidence type="ECO:0000256" key="8">
    <source>
        <dbReference type="SAM" id="MobiDB-lite"/>
    </source>
</evidence>
<feature type="region of interest" description="Disordered" evidence="8">
    <location>
        <begin position="44"/>
        <end position="64"/>
    </location>
</feature>
<dbReference type="GO" id="GO:0003700">
    <property type="term" value="F:DNA-binding transcription factor activity"/>
    <property type="evidence" value="ECO:0007669"/>
    <property type="project" value="InterPro"/>
</dbReference>
<dbReference type="SMART" id="SM00338">
    <property type="entry name" value="BRLZ"/>
    <property type="match status" value="1"/>
</dbReference>
<dbReference type="Gene3D" id="1.20.5.170">
    <property type="match status" value="1"/>
</dbReference>
<evidence type="ECO:0000256" key="1">
    <source>
        <dbReference type="ARBA" id="ARBA00004123"/>
    </source>
</evidence>
<evidence type="ECO:0000256" key="3">
    <source>
        <dbReference type="ARBA" id="ARBA00023015"/>
    </source>
</evidence>
<feature type="region of interest" description="Disordered" evidence="8">
    <location>
        <begin position="192"/>
        <end position="212"/>
    </location>
</feature>
<evidence type="ECO:0000256" key="7">
    <source>
        <dbReference type="SAM" id="Coils"/>
    </source>
</evidence>
<accession>A0AAF0IJI4</accession>
<feature type="compositionally biased region" description="Polar residues" evidence="8">
    <location>
        <begin position="200"/>
        <end position="212"/>
    </location>
</feature>
<keyword evidence="5" id="KW-0804">Transcription</keyword>
<keyword evidence="4" id="KW-0238">DNA-binding</keyword>
<keyword evidence="3" id="KW-0805">Transcription regulation</keyword>
<dbReference type="Proteomes" id="UP001219355">
    <property type="component" value="Chromosome 3"/>
</dbReference>
<feature type="compositionally biased region" description="Basic and acidic residues" evidence="8">
    <location>
        <begin position="55"/>
        <end position="64"/>
    </location>
</feature>
<proteinExistence type="inferred from homology"/>
<dbReference type="EMBL" id="CP120629">
    <property type="protein sequence ID" value="WEW59323.1"/>
    <property type="molecule type" value="Genomic_DNA"/>
</dbReference>
<evidence type="ECO:0000256" key="6">
    <source>
        <dbReference type="ARBA" id="ARBA00023242"/>
    </source>
</evidence>
<dbReference type="AlphaFoldDB" id="A0AAF0IJI4"/>
<gene>
    <name evidence="10" type="ORF">PRK78_004793</name>
</gene>
<keyword evidence="11" id="KW-1185">Reference proteome</keyword>
<evidence type="ECO:0000259" key="9">
    <source>
        <dbReference type="SMART" id="SM00338"/>
    </source>
</evidence>
<dbReference type="PANTHER" id="PTHR47416">
    <property type="entry name" value="BASIC-LEUCINE ZIPPER TRANSCRIPTION FACTOR F-RELATED"/>
    <property type="match status" value="1"/>
</dbReference>
<keyword evidence="6" id="KW-0539">Nucleus</keyword>
<evidence type="ECO:0000256" key="5">
    <source>
        <dbReference type="ARBA" id="ARBA00023163"/>
    </source>
</evidence>
<organism evidence="10 11">
    <name type="scientific">Emydomyces testavorans</name>
    <dbReference type="NCBI Taxonomy" id="2070801"/>
    <lineage>
        <taxon>Eukaryota</taxon>
        <taxon>Fungi</taxon>
        <taxon>Dikarya</taxon>
        <taxon>Ascomycota</taxon>
        <taxon>Pezizomycotina</taxon>
        <taxon>Eurotiomycetes</taxon>
        <taxon>Eurotiomycetidae</taxon>
        <taxon>Onygenales</taxon>
        <taxon>Nannizziopsiaceae</taxon>
        <taxon>Emydomyces</taxon>
    </lineage>
</organism>
<feature type="coiled-coil region" evidence="7">
    <location>
        <begin position="245"/>
        <end position="316"/>
    </location>
</feature>
<evidence type="ECO:0000313" key="11">
    <source>
        <dbReference type="Proteomes" id="UP001219355"/>
    </source>
</evidence>
<sequence length="647" mass="72277">MAKYSHPSSFDFFQQSPALDSKPIFSPEDEMSILDDKILDSNTQDITSLNGQRRASFDRSTGDFSRRDSVWSDMAQHHTGAPSRHGSQMSTPLFETVPNPFARTTTYSSHQWALSTDSGSCTPTPIYEQFPHDFDATAQNPFAGGAVGAVQPVAYPAMPYRPGSTFPPPPHAVPMSPQSSQGWVSTSAETAEMQTKPARKTSTTANSYRNGSNLHIRRDGIRKKNARFDIPAERTLSNIDVLISRSTDDEEIKELKQQKRLLRNRQAALDSRQRKKVHTEQLEEDKRRSTTLISELQDAMREMKLREAELVREKTELLEGQQKLHQYIDQLHTEKEELIRSHTLETGELRKKNTILREHMEKLEHSSTSGALFRSDFSGYESLTVDGNSWDDFSMTNEFSLDHEPRLSVRSPTPIPDKSLTTVINKTDKVVEKLSSQTDFPFSWNAFYMCLLFGAFIASNGSSMPATSIPPLSEEYRTESANVLKAVLASADPSQPTHSHNLATIAGPSSTSSSFPATISRAEMAQISSCQDTTMTNLDDLHRNLVAPTKEQEDEQAFALTAEQYNALTTLEDDEHDIAPQPSNLQQAYAAMRSNAAGIKGTSDVYSRSLLWDRVPDKVVRDFRRMVKECGINVDKHEEPGGALCTS</sequence>
<dbReference type="CDD" id="cd14687">
    <property type="entry name" value="bZIP_ATF2"/>
    <property type="match status" value="1"/>
</dbReference>
<feature type="domain" description="BZIP" evidence="9">
    <location>
        <begin position="252"/>
        <end position="316"/>
    </location>
</feature>
<dbReference type="SUPFAM" id="SSF57959">
    <property type="entry name" value="Leucine zipper domain"/>
    <property type="match status" value="1"/>
</dbReference>
<feature type="compositionally biased region" description="Polar residues" evidence="8">
    <location>
        <begin position="44"/>
        <end position="54"/>
    </location>
</feature>
<dbReference type="InterPro" id="IPR046347">
    <property type="entry name" value="bZIP_sf"/>
</dbReference>
<comment type="subcellular location">
    <subcellularLocation>
        <location evidence="1">Nucleus</location>
    </subcellularLocation>
</comment>
<evidence type="ECO:0000313" key="10">
    <source>
        <dbReference type="EMBL" id="WEW59323.1"/>
    </source>
</evidence>
<keyword evidence="7" id="KW-0175">Coiled coil</keyword>
<comment type="similarity">
    <text evidence="2">Belongs to the bZIP family.</text>
</comment>
<reference evidence="10" key="1">
    <citation type="submission" date="2023-03" db="EMBL/GenBank/DDBJ databases">
        <title>Emydomyces testavorans Genome Sequence.</title>
        <authorList>
            <person name="Hoyer L."/>
        </authorList>
    </citation>
    <scope>NUCLEOTIDE SEQUENCE</scope>
    <source>
        <strain evidence="10">16-2883</strain>
    </source>
</reference>
<dbReference type="GO" id="GO:0005634">
    <property type="term" value="C:nucleus"/>
    <property type="evidence" value="ECO:0007669"/>
    <property type="project" value="UniProtKB-SubCell"/>
</dbReference>